<dbReference type="GO" id="GO:0140359">
    <property type="term" value="F:ABC-type transporter activity"/>
    <property type="evidence" value="ECO:0007669"/>
    <property type="project" value="InterPro"/>
</dbReference>
<dbReference type="KEGG" id="crw:CROST_000260"/>
<dbReference type="RefSeq" id="WP_077834664.1">
    <property type="nucleotide sequence ID" value="NZ_CP096983.1"/>
</dbReference>
<keyword evidence="2" id="KW-1185">Reference proteome</keyword>
<dbReference type="STRING" id="84029.CROST_22280"/>
<proteinExistence type="predicted"/>
<dbReference type="GO" id="GO:0005886">
    <property type="term" value="C:plasma membrane"/>
    <property type="evidence" value="ECO:0007669"/>
    <property type="project" value="UniProtKB-SubCell"/>
</dbReference>
<evidence type="ECO:0000313" key="1">
    <source>
        <dbReference type="EMBL" id="URZ09355.1"/>
    </source>
</evidence>
<dbReference type="PANTHER" id="PTHR37305">
    <property type="entry name" value="INTEGRAL MEMBRANE PROTEIN-RELATED"/>
    <property type="match status" value="1"/>
</dbReference>
<dbReference type="EMBL" id="CP096983">
    <property type="protein sequence ID" value="URZ09355.1"/>
    <property type="molecule type" value="Genomic_DNA"/>
</dbReference>
<organism evidence="1 2">
    <name type="scientific">Clostridium felsineum</name>
    <dbReference type="NCBI Taxonomy" id="36839"/>
    <lineage>
        <taxon>Bacteria</taxon>
        <taxon>Bacillati</taxon>
        <taxon>Bacillota</taxon>
        <taxon>Clostridia</taxon>
        <taxon>Eubacteriales</taxon>
        <taxon>Clostridiaceae</taxon>
        <taxon>Clostridium</taxon>
    </lineage>
</organism>
<gene>
    <name evidence="1" type="ORF">CROST_000260</name>
</gene>
<dbReference type="AlphaFoldDB" id="A0A1S8L616"/>
<reference evidence="1 2" key="1">
    <citation type="submission" date="2022-04" db="EMBL/GenBank/DDBJ databases">
        <title>Genome sequence of C. roseum typestrain.</title>
        <authorList>
            <person name="Poehlein A."/>
            <person name="Schoch T."/>
            <person name="Duerre P."/>
            <person name="Daniel R."/>
        </authorList>
    </citation>
    <scope>NUCLEOTIDE SEQUENCE [LARGE SCALE GENOMIC DNA]</scope>
    <source>
        <strain evidence="1 2">DSM 7320</strain>
    </source>
</reference>
<dbReference type="Proteomes" id="UP000190951">
    <property type="component" value="Chromosome"/>
</dbReference>
<dbReference type="Pfam" id="PF12730">
    <property type="entry name" value="ABC2_membrane_4"/>
    <property type="match status" value="1"/>
</dbReference>
<name>A0A1S8L616_9CLOT</name>
<evidence type="ECO:0000313" key="2">
    <source>
        <dbReference type="Proteomes" id="UP000190951"/>
    </source>
</evidence>
<sequence>MINLFKSEWTRLYSKKSTWICFISIPIMLIVFTNHYLKVNTTLKVSNPQFVQSYKFPIEVFQSYSMVIFDIISIMLIALCVTDEFRSGAIRMVLIRPVKKINLFYAKFLVIIITLTVMLTAYFLLAYIIGFIAFKDTSNISLNYFKHSLTRNEVVMYSLKVYLLELLSLIAICSLIFFVSTISKTMTIAFGANLGIIVIGFIFSPMLGLLTHKNNINLIKLQWLISIPKMQMDGIQAILGESSHLFFYGVGVLLSYGILFFLINYFIYKKSDILI</sequence>
<accession>A0A1S8L616</accession>
<dbReference type="PANTHER" id="PTHR37305:SF1">
    <property type="entry name" value="MEMBRANE PROTEIN"/>
    <property type="match status" value="1"/>
</dbReference>
<protein>
    <submittedName>
        <fullName evidence="1">Uncharacterized protein</fullName>
    </submittedName>
</protein>